<accession>A0A2P2J896</accession>
<evidence type="ECO:0000313" key="1">
    <source>
        <dbReference type="EMBL" id="MBW89688.1"/>
    </source>
</evidence>
<protein>
    <submittedName>
        <fullName evidence="1">WD repeat-containing protein 20</fullName>
    </submittedName>
</protein>
<sequence length="31" mass="3591">MSFTCSLPLNVFVLSNHPSIPITFLEQGWRR</sequence>
<proteinExistence type="predicted"/>
<name>A0A2P2J896_RHIMU</name>
<organism evidence="1">
    <name type="scientific">Rhizophora mucronata</name>
    <name type="common">Asiatic mangrove</name>
    <dbReference type="NCBI Taxonomy" id="61149"/>
    <lineage>
        <taxon>Eukaryota</taxon>
        <taxon>Viridiplantae</taxon>
        <taxon>Streptophyta</taxon>
        <taxon>Embryophyta</taxon>
        <taxon>Tracheophyta</taxon>
        <taxon>Spermatophyta</taxon>
        <taxon>Magnoliopsida</taxon>
        <taxon>eudicotyledons</taxon>
        <taxon>Gunneridae</taxon>
        <taxon>Pentapetalae</taxon>
        <taxon>rosids</taxon>
        <taxon>fabids</taxon>
        <taxon>Malpighiales</taxon>
        <taxon>Rhizophoraceae</taxon>
        <taxon>Rhizophora</taxon>
    </lineage>
</organism>
<dbReference type="AlphaFoldDB" id="A0A2P2J896"/>
<dbReference type="EMBL" id="GGEC01009205">
    <property type="protein sequence ID" value="MBW89688.1"/>
    <property type="molecule type" value="Transcribed_RNA"/>
</dbReference>
<reference evidence="1" key="1">
    <citation type="submission" date="2018-02" db="EMBL/GenBank/DDBJ databases">
        <title>Rhizophora mucronata_Transcriptome.</title>
        <authorList>
            <person name="Meera S.P."/>
            <person name="Sreeshan A."/>
            <person name="Augustine A."/>
        </authorList>
    </citation>
    <scope>NUCLEOTIDE SEQUENCE</scope>
    <source>
        <tissue evidence="1">Leaf</tissue>
    </source>
</reference>